<sequence length="153" mass="17274">MTPSTQRQTADRLIAAFNSMDVPGIISLRAPDCMRRFHPASLGFAAQNNAAYKSNLDSLASIFHNFQLNVTDVVEDLGARKICMWLEARADTVVGEYRNEYVWNMEFDEAGEQIVGFKEFVDAGMVRDFYPRLKEELGRRMAAGKEVEGKEAE</sequence>
<accession>A0A8E2E1G2</accession>
<gene>
    <name evidence="1" type="ORF">K432DRAFT_308107</name>
</gene>
<protein>
    <recommendedName>
        <fullName evidence="3">SnoaL-like domain-containing protein</fullName>
    </recommendedName>
</protein>
<dbReference type="OrthoDB" id="3758478at2759"/>
<dbReference type="PANTHER" id="PTHR39598">
    <property type="entry name" value="AUSTINOL SYNTHESIS PROTEIN F-RELATED"/>
    <property type="match status" value="1"/>
</dbReference>
<dbReference type="Proteomes" id="UP000250266">
    <property type="component" value="Unassembled WGS sequence"/>
</dbReference>
<organism evidence="1 2">
    <name type="scientific">Lepidopterella palustris CBS 459.81</name>
    <dbReference type="NCBI Taxonomy" id="1314670"/>
    <lineage>
        <taxon>Eukaryota</taxon>
        <taxon>Fungi</taxon>
        <taxon>Dikarya</taxon>
        <taxon>Ascomycota</taxon>
        <taxon>Pezizomycotina</taxon>
        <taxon>Dothideomycetes</taxon>
        <taxon>Pleosporomycetidae</taxon>
        <taxon>Mytilinidiales</taxon>
        <taxon>Argynnaceae</taxon>
        <taxon>Lepidopterella</taxon>
    </lineage>
</organism>
<dbReference type="Gene3D" id="3.10.450.50">
    <property type="match status" value="1"/>
</dbReference>
<dbReference type="SUPFAM" id="SSF54427">
    <property type="entry name" value="NTF2-like"/>
    <property type="match status" value="1"/>
</dbReference>
<keyword evidence="2" id="KW-1185">Reference proteome</keyword>
<reference evidence="1 2" key="1">
    <citation type="journal article" date="2016" name="Nat. Commun.">
        <title>Ectomycorrhizal ecology is imprinted in the genome of the dominant symbiotic fungus Cenococcum geophilum.</title>
        <authorList>
            <consortium name="DOE Joint Genome Institute"/>
            <person name="Peter M."/>
            <person name="Kohler A."/>
            <person name="Ohm R.A."/>
            <person name="Kuo A."/>
            <person name="Krutzmann J."/>
            <person name="Morin E."/>
            <person name="Arend M."/>
            <person name="Barry K.W."/>
            <person name="Binder M."/>
            <person name="Choi C."/>
            <person name="Clum A."/>
            <person name="Copeland A."/>
            <person name="Grisel N."/>
            <person name="Haridas S."/>
            <person name="Kipfer T."/>
            <person name="LaButti K."/>
            <person name="Lindquist E."/>
            <person name="Lipzen A."/>
            <person name="Maire R."/>
            <person name="Meier B."/>
            <person name="Mihaltcheva S."/>
            <person name="Molinier V."/>
            <person name="Murat C."/>
            <person name="Poggeler S."/>
            <person name="Quandt C.A."/>
            <person name="Sperisen C."/>
            <person name="Tritt A."/>
            <person name="Tisserant E."/>
            <person name="Crous P.W."/>
            <person name="Henrissat B."/>
            <person name="Nehls U."/>
            <person name="Egli S."/>
            <person name="Spatafora J.W."/>
            <person name="Grigoriev I.V."/>
            <person name="Martin F.M."/>
        </authorList>
    </citation>
    <scope>NUCLEOTIDE SEQUENCE [LARGE SCALE GENOMIC DNA]</scope>
    <source>
        <strain evidence="1 2">CBS 459.81</strain>
    </source>
</reference>
<evidence type="ECO:0008006" key="3">
    <source>
        <dbReference type="Google" id="ProtNLM"/>
    </source>
</evidence>
<proteinExistence type="predicted"/>
<dbReference type="EMBL" id="KV745295">
    <property type="protein sequence ID" value="OCK75606.1"/>
    <property type="molecule type" value="Genomic_DNA"/>
</dbReference>
<dbReference type="InterPro" id="IPR032710">
    <property type="entry name" value="NTF2-like_dom_sf"/>
</dbReference>
<evidence type="ECO:0000313" key="2">
    <source>
        <dbReference type="Proteomes" id="UP000250266"/>
    </source>
</evidence>
<dbReference type="AlphaFoldDB" id="A0A8E2E1G2"/>
<evidence type="ECO:0000313" key="1">
    <source>
        <dbReference type="EMBL" id="OCK75606.1"/>
    </source>
</evidence>
<dbReference type="InterPro" id="IPR050977">
    <property type="entry name" value="Fungal_Meroterpenoid_Isomerase"/>
</dbReference>
<name>A0A8E2E1G2_9PEZI</name>
<dbReference type="PANTHER" id="PTHR39598:SF1">
    <property type="entry name" value="AUSTINOID BIOSYNTHESIS CLUSTERS PROTEIN F-RELATED"/>
    <property type="match status" value="1"/>
</dbReference>